<keyword evidence="3" id="KW-1185">Reference proteome</keyword>
<protein>
    <submittedName>
        <fullName evidence="2">Uncharacterized protein</fullName>
    </submittedName>
</protein>
<comment type="caution">
    <text evidence="2">The sequence shown here is derived from an EMBL/GenBank/DDBJ whole genome shotgun (WGS) entry which is preliminary data.</text>
</comment>
<evidence type="ECO:0000256" key="1">
    <source>
        <dbReference type="SAM" id="MobiDB-lite"/>
    </source>
</evidence>
<accession>A0ABD0JUS4</accession>
<proteinExistence type="predicted"/>
<feature type="compositionally biased region" description="Gly residues" evidence="1">
    <location>
        <begin position="78"/>
        <end position="88"/>
    </location>
</feature>
<dbReference type="AlphaFoldDB" id="A0ABD0JUS4"/>
<evidence type="ECO:0000313" key="3">
    <source>
        <dbReference type="Proteomes" id="UP001519460"/>
    </source>
</evidence>
<feature type="region of interest" description="Disordered" evidence="1">
    <location>
        <begin position="1"/>
        <end position="106"/>
    </location>
</feature>
<feature type="compositionally biased region" description="Polar residues" evidence="1">
    <location>
        <begin position="27"/>
        <end position="41"/>
    </location>
</feature>
<evidence type="ECO:0000313" key="2">
    <source>
        <dbReference type="EMBL" id="KAK7478822.1"/>
    </source>
</evidence>
<organism evidence="2 3">
    <name type="scientific">Batillaria attramentaria</name>
    <dbReference type="NCBI Taxonomy" id="370345"/>
    <lineage>
        <taxon>Eukaryota</taxon>
        <taxon>Metazoa</taxon>
        <taxon>Spiralia</taxon>
        <taxon>Lophotrochozoa</taxon>
        <taxon>Mollusca</taxon>
        <taxon>Gastropoda</taxon>
        <taxon>Caenogastropoda</taxon>
        <taxon>Sorbeoconcha</taxon>
        <taxon>Cerithioidea</taxon>
        <taxon>Batillariidae</taxon>
        <taxon>Batillaria</taxon>
    </lineage>
</organism>
<sequence>MTSKPDCRNGAKQRCGCRHGSRVKSVLSRQLTAQPMSISNPRPTPCPQGMVINFPLSFAERKGQPSGEQGRTGRDGELGGGDLPGGGGGRRRDPESQRRVSFLAAE</sequence>
<name>A0ABD0JUS4_9CAEN</name>
<dbReference type="Proteomes" id="UP001519460">
    <property type="component" value="Unassembled WGS sequence"/>
</dbReference>
<reference evidence="2 3" key="1">
    <citation type="journal article" date="2023" name="Sci. Data">
        <title>Genome assembly of the Korean intertidal mud-creeper Batillaria attramentaria.</title>
        <authorList>
            <person name="Patra A.K."/>
            <person name="Ho P.T."/>
            <person name="Jun S."/>
            <person name="Lee S.J."/>
            <person name="Kim Y."/>
            <person name="Won Y.J."/>
        </authorList>
    </citation>
    <scope>NUCLEOTIDE SEQUENCE [LARGE SCALE GENOMIC DNA]</scope>
    <source>
        <strain evidence="2">Wonlab-2016</strain>
    </source>
</reference>
<gene>
    <name evidence="2" type="ORF">BaRGS_00029921</name>
</gene>
<dbReference type="EMBL" id="JACVVK020000316">
    <property type="protein sequence ID" value="KAK7478822.1"/>
    <property type="molecule type" value="Genomic_DNA"/>
</dbReference>